<reference evidence="2" key="1">
    <citation type="submission" date="2022-02" db="EMBL/GenBank/DDBJ databases">
        <authorList>
            <person name="King R."/>
        </authorList>
    </citation>
    <scope>NUCLEOTIDE SEQUENCE</scope>
</reference>
<keyword evidence="1" id="KW-0812">Transmembrane</keyword>
<accession>A0A9P0I0D4</accession>
<sequence length="57" mass="6711">MCPISKINLAMHCMYAILSCRSAYFTTLVWQWRTALCVCLSVIPWSFVYATKRRFTQ</sequence>
<feature type="transmembrane region" description="Helical" evidence="1">
    <location>
        <begin position="30"/>
        <end position="50"/>
    </location>
</feature>
<dbReference type="PROSITE" id="PS51257">
    <property type="entry name" value="PROKAR_LIPOPROTEIN"/>
    <property type="match status" value="1"/>
</dbReference>
<proteinExistence type="predicted"/>
<evidence type="ECO:0000313" key="3">
    <source>
        <dbReference type="Proteomes" id="UP001153321"/>
    </source>
</evidence>
<evidence type="ECO:0000313" key="2">
    <source>
        <dbReference type="EMBL" id="CAH1637855.1"/>
    </source>
</evidence>
<gene>
    <name evidence="2" type="ORF">SPLIT_LOCUS3213</name>
</gene>
<keyword evidence="3" id="KW-1185">Reference proteome</keyword>
<keyword evidence="1" id="KW-0472">Membrane</keyword>
<dbReference type="EMBL" id="LR824547">
    <property type="protein sequence ID" value="CAH1637855.1"/>
    <property type="molecule type" value="Genomic_DNA"/>
</dbReference>
<dbReference type="AlphaFoldDB" id="A0A9P0I0D4"/>
<name>A0A9P0I0D4_SPOLI</name>
<protein>
    <submittedName>
        <fullName evidence="2">Uncharacterized protein</fullName>
    </submittedName>
</protein>
<organism evidence="2 3">
    <name type="scientific">Spodoptera littoralis</name>
    <name type="common">Egyptian cotton leafworm</name>
    <dbReference type="NCBI Taxonomy" id="7109"/>
    <lineage>
        <taxon>Eukaryota</taxon>
        <taxon>Metazoa</taxon>
        <taxon>Ecdysozoa</taxon>
        <taxon>Arthropoda</taxon>
        <taxon>Hexapoda</taxon>
        <taxon>Insecta</taxon>
        <taxon>Pterygota</taxon>
        <taxon>Neoptera</taxon>
        <taxon>Endopterygota</taxon>
        <taxon>Lepidoptera</taxon>
        <taxon>Glossata</taxon>
        <taxon>Ditrysia</taxon>
        <taxon>Noctuoidea</taxon>
        <taxon>Noctuidae</taxon>
        <taxon>Amphipyrinae</taxon>
        <taxon>Spodoptera</taxon>
    </lineage>
</organism>
<feature type="transmembrane region" description="Helical" evidence="1">
    <location>
        <begin position="7"/>
        <end position="24"/>
    </location>
</feature>
<dbReference type="Proteomes" id="UP001153321">
    <property type="component" value="Chromosome 16"/>
</dbReference>
<keyword evidence="1" id="KW-1133">Transmembrane helix</keyword>
<evidence type="ECO:0000256" key="1">
    <source>
        <dbReference type="SAM" id="Phobius"/>
    </source>
</evidence>